<proteinExistence type="predicted"/>
<comment type="caution">
    <text evidence="2">The sequence shown here is derived from an EMBL/GenBank/DDBJ whole genome shotgun (WGS) entry which is preliminary data.</text>
</comment>
<gene>
    <name evidence="2" type="ORF">GCM10023214_77040</name>
</gene>
<evidence type="ECO:0000256" key="1">
    <source>
        <dbReference type="SAM" id="MobiDB-lite"/>
    </source>
</evidence>
<accession>A0ABP8VUF5</accession>
<organism evidence="2 3">
    <name type="scientific">Amycolatopsis dongchuanensis</name>
    <dbReference type="NCBI Taxonomy" id="1070866"/>
    <lineage>
        <taxon>Bacteria</taxon>
        <taxon>Bacillati</taxon>
        <taxon>Actinomycetota</taxon>
        <taxon>Actinomycetes</taxon>
        <taxon>Pseudonocardiales</taxon>
        <taxon>Pseudonocardiaceae</taxon>
        <taxon>Amycolatopsis</taxon>
    </lineage>
</organism>
<dbReference type="EMBL" id="BAABIB010000170">
    <property type="protein sequence ID" value="GAA4670853.1"/>
    <property type="molecule type" value="Genomic_DNA"/>
</dbReference>
<protein>
    <submittedName>
        <fullName evidence="2">Uncharacterized protein</fullName>
    </submittedName>
</protein>
<name>A0ABP8VUF5_9PSEU</name>
<feature type="region of interest" description="Disordered" evidence="1">
    <location>
        <begin position="84"/>
        <end position="149"/>
    </location>
</feature>
<keyword evidence="3" id="KW-1185">Reference proteome</keyword>
<reference evidence="3" key="1">
    <citation type="journal article" date="2019" name="Int. J. Syst. Evol. Microbiol.">
        <title>The Global Catalogue of Microorganisms (GCM) 10K type strain sequencing project: providing services to taxonomists for standard genome sequencing and annotation.</title>
        <authorList>
            <consortium name="The Broad Institute Genomics Platform"/>
            <consortium name="The Broad Institute Genome Sequencing Center for Infectious Disease"/>
            <person name="Wu L."/>
            <person name="Ma J."/>
        </authorList>
    </citation>
    <scope>NUCLEOTIDE SEQUENCE [LARGE SCALE GENOMIC DNA]</scope>
    <source>
        <strain evidence="3">JCM 18054</strain>
    </source>
</reference>
<feature type="compositionally biased region" description="Low complexity" evidence="1">
    <location>
        <begin position="99"/>
        <end position="122"/>
    </location>
</feature>
<evidence type="ECO:0000313" key="3">
    <source>
        <dbReference type="Proteomes" id="UP001500192"/>
    </source>
</evidence>
<dbReference type="Proteomes" id="UP001500192">
    <property type="component" value="Unassembled WGS sequence"/>
</dbReference>
<evidence type="ECO:0000313" key="2">
    <source>
        <dbReference type="EMBL" id="GAA4670853.1"/>
    </source>
</evidence>
<sequence>MPFGDMLLPEGSATKWSRPVITCPFAVWLPVRPSRVAKTRYVNGVAAAVTRIRATSSAVSRTPVTAERWSATSTRTCTVVTSAGSTAAPPLAGIHSVQSWPSSRPRTSTSNPPLPRASATTRFTRRSSFRAGSTRYPDSVPVARSAPPM</sequence>